<protein>
    <recommendedName>
        <fullName evidence="9">DNA-directed RNA polymerase I subunit RPA49</fullName>
    </recommendedName>
</protein>
<dbReference type="GO" id="GO:0006361">
    <property type="term" value="P:transcription initiation at RNA polymerase I promoter"/>
    <property type="evidence" value="ECO:0007669"/>
    <property type="project" value="EnsemblFungi"/>
</dbReference>
<keyword evidence="6" id="KW-0175">Coiled coil</keyword>
<dbReference type="Pfam" id="PF06870">
    <property type="entry name" value="RNA_pol_I_A49"/>
    <property type="match status" value="1"/>
</dbReference>
<sequence>MTKSNSGGQDNVSTLKVASYSEDPSNFVVGSFFNGLNIPENTNFKVYRNKKHSQNNNNEFILHGENDHLEYNGNSLASDDMNQYCVALYDPTRKTLELFDKSPLLLSTVTSKRKRKLIGPKIKHQNVKNNIKRNLLGEEFGTKRAKKAINDLEKNKIDSEKLEENELDIIDSIKSTTEKLPAKEDLNKEVEKERPIPIYNADAKNVEDIYPIHNIIPKKEFSIIRIDSILKESDLKKILEILPYGKSQYLNKRLGQIINDSSSNKKLKLTLIFYLSLLLGVYANKRDNNKSKLSTNLNEPSEILIDGILERFTIPRPGQFGRSKDRSFIIDPHHEDKLLCYILSLILHIDNFIVEVSPLAQELSLKHSKLVSLFRALGCTVKNCSVSQAEAFGISKSIASTYKIATLKVPFKVPETARKGRRGGR</sequence>
<dbReference type="GO" id="GO:0006362">
    <property type="term" value="P:transcription elongation by RNA polymerase I"/>
    <property type="evidence" value="ECO:0007669"/>
    <property type="project" value="EnsemblFungi"/>
</dbReference>
<comment type="subcellular location">
    <subcellularLocation>
        <location evidence="1">Nucleus</location>
        <location evidence="1">Nucleolus</location>
    </subcellularLocation>
</comment>
<organism evidence="7 8">
    <name type="scientific">Pachysolen tannophilus NRRL Y-2460</name>
    <dbReference type="NCBI Taxonomy" id="669874"/>
    <lineage>
        <taxon>Eukaryota</taxon>
        <taxon>Fungi</taxon>
        <taxon>Dikarya</taxon>
        <taxon>Ascomycota</taxon>
        <taxon>Saccharomycotina</taxon>
        <taxon>Pichiomycetes</taxon>
        <taxon>Pachysolenaceae</taxon>
        <taxon>Pachysolen</taxon>
    </lineage>
</organism>
<accession>A0A1E4TU25</accession>
<keyword evidence="8" id="KW-1185">Reference proteome</keyword>
<dbReference type="STRING" id="669874.A0A1E4TU25"/>
<reference evidence="8" key="1">
    <citation type="submission" date="2016-05" db="EMBL/GenBank/DDBJ databases">
        <title>Comparative genomics of biotechnologically important yeasts.</title>
        <authorList>
            <consortium name="DOE Joint Genome Institute"/>
            <person name="Riley R."/>
            <person name="Haridas S."/>
            <person name="Wolfe K.H."/>
            <person name="Lopes M.R."/>
            <person name="Hittinger C.T."/>
            <person name="Goker M."/>
            <person name="Salamov A."/>
            <person name="Wisecaver J."/>
            <person name="Long T.M."/>
            <person name="Aerts A.L."/>
            <person name="Barry K."/>
            <person name="Choi C."/>
            <person name="Clum A."/>
            <person name="Coughlan A.Y."/>
            <person name="Deshpande S."/>
            <person name="Douglass A.P."/>
            <person name="Hanson S.J."/>
            <person name="Klenk H.-P."/>
            <person name="Labutti K."/>
            <person name="Lapidus A."/>
            <person name="Lindquist E."/>
            <person name="Lipzen A."/>
            <person name="Meier-Kolthoff J.P."/>
            <person name="Ohm R.A."/>
            <person name="Otillar R.P."/>
            <person name="Pangilinan J."/>
            <person name="Peng Y."/>
            <person name="Rokas A."/>
            <person name="Rosa C.A."/>
            <person name="Scheuner C."/>
            <person name="Sibirny A.A."/>
            <person name="Slot J.C."/>
            <person name="Stielow J.B."/>
            <person name="Sun H."/>
            <person name="Kurtzman C.P."/>
            <person name="Blackwell M."/>
            <person name="Grigoriev I.V."/>
            <person name="Jeffries T.W."/>
        </authorList>
    </citation>
    <scope>NUCLEOTIDE SEQUENCE [LARGE SCALE GENOMIC DNA]</scope>
    <source>
        <strain evidence="8">NRRL Y-2460</strain>
    </source>
</reference>
<dbReference type="GO" id="GO:0005736">
    <property type="term" value="C:RNA polymerase I complex"/>
    <property type="evidence" value="ECO:0007669"/>
    <property type="project" value="EnsemblFungi"/>
</dbReference>
<evidence type="ECO:0000256" key="4">
    <source>
        <dbReference type="ARBA" id="ARBA00023163"/>
    </source>
</evidence>
<keyword evidence="3" id="KW-0240">DNA-directed RNA polymerase</keyword>
<keyword evidence="4" id="KW-0804">Transcription</keyword>
<dbReference type="OrthoDB" id="532500at2759"/>
<feature type="coiled-coil region" evidence="6">
    <location>
        <begin position="145"/>
        <end position="193"/>
    </location>
</feature>
<proteinExistence type="inferred from homology"/>
<evidence type="ECO:0000313" key="8">
    <source>
        <dbReference type="Proteomes" id="UP000094236"/>
    </source>
</evidence>
<dbReference type="GO" id="GO:0003677">
    <property type="term" value="F:DNA binding"/>
    <property type="evidence" value="ECO:0007669"/>
    <property type="project" value="EnsemblFungi"/>
</dbReference>
<dbReference type="InterPro" id="IPR009668">
    <property type="entry name" value="RNA_pol-assoc_fac_A49-like"/>
</dbReference>
<dbReference type="PANTHER" id="PTHR14440">
    <property type="entry name" value="DNA-DIRECTED RNA POLYMERASE I SUBUNIT RPA49"/>
    <property type="match status" value="1"/>
</dbReference>
<comment type="similarity">
    <text evidence="2">Belongs to the eukaryotic RPA49/POLR1E RNA polymerase subunit family.</text>
</comment>
<evidence type="ECO:0000256" key="5">
    <source>
        <dbReference type="ARBA" id="ARBA00023242"/>
    </source>
</evidence>
<gene>
    <name evidence="7" type="ORF">PACTADRAFT_2935</name>
</gene>
<evidence type="ECO:0000256" key="6">
    <source>
        <dbReference type="SAM" id="Coils"/>
    </source>
</evidence>
<evidence type="ECO:0000313" key="7">
    <source>
        <dbReference type="EMBL" id="ODV95230.1"/>
    </source>
</evidence>
<dbReference type="GO" id="GO:0003899">
    <property type="term" value="F:DNA-directed RNA polymerase activity"/>
    <property type="evidence" value="ECO:0007669"/>
    <property type="project" value="EnsemblFungi"/>
</dbReference>
<evidence type="ECO:0008006" key="9">
    <source>
        <dbReference type="Google" id="ProtNLM"/>
    </source>
</evidence>
<dbReference type="EMBL" id="KV454014">
    <property type="protein sequence ID" value="ODV95230.1"/>
    <property type="molecule type" value="Genomic_DNA"/>
</dbReference>
<dbReference type="GO" id="GO:0006363">
    <property type="term" value="P:termination of RNA polymerase I transcription"/>
    <property type="evidence" value="ECO:0007669"/>
    <property type="project" value="EnsemblFungi"/>
</dbReference>
<dbReference type="Proteomes" id="UP000094236">
    <property type="component" value="Unassembled WGS sequence"/>
</dbReference>
<evidence type="ECO:0000256" key="2">
    <source>
        <dbReference type="ARBA" id="ARBA00009430"/>
    </source>
</evidence>
<evidence type="ECO:0000256" key="1">
    <source>
        <dbReference type="ARBA" id="ARBA00004604"/>
    </source>
</evidence>
<name>A0A1E4TU25_PACTA</name>
<keyword evidence="5" id="KW-0539">Nucleus</keyword>
<dbReference type="AlphaFoldDB" id="A0A1E4TU25"/>
<evidence type="ECO:0000256" key="3">
    <source>
        <dbReference type="ARBA" id="ARBA00022478"/>
    </source>
</evidence>